<dbReference type="HOGENOM" id="CLU_028840_6_2_1"/>
<evidence type="ECO:0000313" key="2">
    <source>
        <dbReference type="EMBL" id="EGT46859.1"/>
    </source>
</evidence>
<proteinExistence type="predicted"/>
<dbReference type="PANTHER" id="PTHR21503:SF52">
    <property type="entry name" value="F-BOX DOMAIN-CONTAINING PROTEIN"/>
    <property type="match status" value="1"/>
</dbReference>
<dbReference type="Proteomes" id="UP000008068">
    <property type="component" value="Unassembled WGS sequence"/>
</dbReference>
<dbReference type="InParanoid" id="G0P786"/>
<organism evidence="3">
    <name type="scientific">Caenorhabditis brenneri</name>
    <name type="common">Nematode worm</name>
    <dbReference type="NCBI Taxonomy" id="135651"/>
    <lineage>
        <taxon>Eukaryota</taxon>
        <taxon>Metazoa</taxon>
        <taxon>Ecdysozoa</taxon>
        <taxon>Nematoda</taxon>
        <taxon>Chromadorea</taxon>
        <taxon>Rhabditida</taxon>
        <taxon>Rhabditina</taxon>
        <taxon>Rhabditomorpha</taxon>
        <taxon>Rhabditoidea</taxon>
        <taxon>Rhabditidae</taxon>
        <taxon>Peloderinae</taxon>
        <taxon>Caenorhabditis</taxon>
    </lineage>
</organism>
<protein>
    <recommendedName>
        <fullName evidence="1">F-box domain-containing protein</fullName>
    </recommendedName>
</protein>
<dbReference type="AlphaFoldDB" id="G0P786"/>
<gene>
    <name evidence="2" type="ORF">CAEBREN_21962</name>
</gene>
<keyword evidence="3" id="KW-1185">Reference proteome</keyword>
<accession>G0P786</accession>
<sequence>MSFSVLKLPSVARGELLKLLTPIELYLFGNTSKRAARIVPESNSRKFSITVNSRSEVTVNQRFTFQILGSHSINYFNRQNTFVIDQGMHAFYKDDGGLEVCLEGRRSLTDFIIDVFMMFRCTVKSVQYQMDALRLPYLLKYIQDNQSVAIENLEIIGRFESRELKWILENIKVTKRLEVWTMVEPGFEVNFSSDCDILILRGFWITDTMLQSFDSSAVIVVDYDHRQLSATNLNDIINGWQAGSYPKLEYLGIDSIYIEKNVEVNGITTNAMLEKNFKSKKKLFDGEYIGYFRNGVQINAVDGKVGFLQWTSKERLFPLINVESDYGKFEFFCFDIDDIPQKLEN</sequence>
<name>G0P786_CAEBE</name>
<feature type="domain" description="F-box" evidence="1">
    <location>
        <begin position="2"/>
        <end position="50"/>
    </location>
</feature>
<dbReference type="InterPro" id="IPR001810">
    <property type="entry name" value="F-box_dom"/>
</dbReference>
<dbReference type="PANTHER" id="PTHR21503">
    <property type="entry name" value="F-BOX-CONTAINING HYPOTHETICAL PROTEIN C.ELEGANS"/>
    <property type="match status" value="1"/>
</dbReference>
<evidence type="ECO:0000313" key="3">
    <source>
        <dbReference type="Proteomes" id="UP000008068"/>
    </source>
</evidence>
<evidence type="ECO:0000259" key="1">
    <source>
        <dbReference type="PROSITE" id="PS50181"/>
    </source>
</evidence>
<dbReference type="EMBL" id="GL380109">
    <property type="protein sequence ID" value="EGT46859.1"/>
    <property type="molecule type" value="Genomic_DNA"/>
</dbReference>
<reference evidence="3" key="1">
    <citation type="submission" date="2011-07" db="EMBL/GenBank/DDBJ databases">
        <authorList>
            <consortium name="Caenorhabditis brenneri Sequencing and Analysis Consortium"/>
            <person name="Wilson R.K."/>
        </authorList>
    </citation>
    <scope>NUCLEOTIDE SEQUENCE [LARGE SCALE GENOMIC DNA]</scope>
    <source>
        <strain evidence="3">PB2801</strain>
    </source>
</reference>
<dbReference type="PROSITE" id="PS50181">
    <property type="entry name" value="FBOX"/>
    <property type="match status" value="1"/>
</dbReference>